<dbReference type="OrthoDB" id="2355212at2759"/>
<dbReference type="AlphaFoldDB" id="A0A9N8WCF7"/>
<keyword evidence="3" id="KW-1185">Reference proteome</keyword>
<keyword evidence="1" id="KW-0812">Transmembrane</keyword>
<accession>A0A9N8WCF7</accession>
<evidence type="ECO:0000313" key="2">
    <source>
        <dbReference type="EMBL" id="CAG8484440.1"/>
    </source>
</evidence>
<feature type="transmembrane region" description="Helical" evidence="1">
    <location>
        <begin position="12"/>
        <end position="34"/>
    </location>
</feature>
<organism evidence="2 3">
    <name type="scientific">Dentiscutata erythropus</name>
    <dbReference type="NCBI Taxonomy" id="1348616"/>
    <lineage>
        <taxon>Eukaryota</taxon>
        <taxon>Fungi</taxon>
        <taxon>Fungi incertae sedis</taxon>
        <taxon>Mucoromycota</taxon>
        <taxon>Glomeromycotina</taxon>
        <taxon>Glomeromycetes</taxon>
        <taxon>Diversisporales</taxon>
        <taxon>Gigasporaceae</taxon>
        <taxon>Dentiscutata</taxon>
    </lineage>
</organism>
<keyword evidence="1" id="KW-1133">Transmembrane helix</keyword>
<name>A0A9N8WCF7_9GLOM</name>
<keyword evidence="1" id="KW-0472">Membrane</keyword>
<reference evidence="2" key="1">
    <citation type="submission" date="2021-06" db="EMBL/GenBank/DDBJ databases">
        <authorList>
            <person name="Kallberg Y."/>
            <person name="Tangrot J."/>
            <person name="Rosling A."/>
        </authorList>
    </citation>
    <scope>NUCLEOTIDE SEQUENCE</scope>
    <source>
        <strain evidence="2">MA453B</strain>
    </source>
</reference>
<protein>
    <submittedName>
        <fullName evidence="2">13545_t:CDS:1</fullName>
    </submittedName>
</protein>
<proteinExistence type="predicted"/>
<evidence type="ECO:0000256" key="1">
    <source>
        <dbReference type="SAM" id="Phobius"/>
    </source>
</evidence>
<evidence type="ECO:0000313" key="3">
    <source>
        <dbReference type="Proteomes" id="UP000789405"/>
    </source>
</evidence>
<sequence>MKKANLLRTYSILYNIFVGLVIFHTVAEIISMFISKNTIVNDCISGGQSSGSPSSNSAGDCEKSFWIIAIIISSINILIIFMVIHFALVVASYAASRKEKEMKSSHLTHEFSENNVSYEASAYGVKEKY</sequence>
<feature type="transmembrane region" description="Helical" evidence="1">
    <location>
        <begin position="65"/>
        <end position="95"/>
    </location>
</feature>
<dbReference type="Proteomes" id="UP000789405">
    <property type="component" value="Unassembled WGS sequence"/>
</dbReference>
<gene>
    <name evidence="2" type="ORF">DERYTH_LOCUS2091</name>
</gene>
<comment type="caution">
    <text evidence="2">The sequence shown here is derived from an EMBL/GenBank/DDBJ whole genome shotgun (WGS) entry which is preliminary data.</text>
</comment>
<dbReference type="EMBL" id="CAJVPY010000632">
    <property type="protein sequence ID" value="CAG8484440.1"/>
    <property type="molecule type" value="Genomic_DNA"/>
</dbReference>